<protein>
    <submittedName>
        <fullName evidence="1">Uncharacterized protein</fullName>
    </submittedName>
</protein>
<reference evidence="1" key="2">
    <citation type="journal article" date="2021" name="PeerJ">
        <title>Extensive microbial diversity within the chicken gut microbiome revealed by metagenomics and culture.</title>
        <authorList>
            <person name="Gilroy R."/>
            <person name="Ravi A."/>
            <person name="Getino M."/>
            <person name="Pursley I."/>
            <person name="Horton D.L."/>
            <person name="Alikhan N.F."/>
            <person name="Baker D."/>
            <person name="Gharbi K."/>
            <person name="Hall N."/>
            <person name="Watson M."/>
            <person name="Adriaenssens E.M."/>
            <person name="Foster-Nyarko E."/>
            <person name="Jarju S."/>
            <person name="Secka A."/>
            <person name="Antonio M."/>
            <person name="Oren A."/>
            <person name="Chaudhuri R.R."/>
            <person name="La Ragione R."/>
            <person name="Hildebrand F."/>
            <person name="Pallen M.J."/>
        </authorList>
    </citation>
    <scope>NUCLEOTIDE SEQUENCE</scope>
    <source>
        <strain evidence="1">B3-1481</strain>
    </source>
</reference>
<proteinExistence type="predicted"/>
<accession>A0A9D9IYL0</accession>
<dbReference type="Proteomes" id="UP000823769">
    <property type="component" value="Unassembled WGS sequence"/>
</dbReference>
<sequence length="53" mass="6075">MEENLDLRKALVDARLAVKDLPRTGNGDTIEAYWEVCCGDVLVAEENLREQRR</sequence>
<dbReference type="AlphaFoldDB" id="A0A9D9IYL0"/>
<comment type="caution">
    <text evidence="1">The sequence shown here is derived from an EMBL/GenBank/DDBJ whole genome shotgun (WGS) entry which is preliminary data.</text>
</comment>
<evidence type="ECO:0000313" key="2">
    <source>
        <dbReference type="Proteomes" id="UP000823769"/>
    </source>
</evidence>
<organism evidence="1 2">
    <name type="scientific">Candidatus Cryptobacteroides avistercoris</name>
    <dbReference type="NCBI Taxonomy" id="2840758"/>
    <lineage>
        <taxon>Bacteria</taxon>
        <taxon>Pseudomonadati</taxon>
        <taxon>Bacteroidota</taxon>
        <taxon>Bacteroidia</taxon>
        <taxon>Bacteroidales</taxon>
        <taxon>Candidatus Cryptobacteroides</taxon>
    </lineage>
</organism>
<feature type="non-terminal residue" evidence="1">
    <location>
        <position position="53"/>
    </location>
</feature>
<gene>
    <name evidence="1" type="ORF">IAB76_05375</name>
</gene>
<reference evidence="1" key="1">
    <citation type="submission" date="2020-10" db="EMBL/GenBank/DDBJ databases">
        <authorList>
            <person name="Gilroy R."/>
        </authorList>
    </citation>
    <scope>NUCLEOTIDE SEQUENCE</scope>
    <source>
        <strain evidence="1">B3-1481</strain>
    </source>
</reference>
<evidence type="ECO:0000313" key="1">
    <source>
        <dbReference type="EMBL" id="MBO8480519.1"/>
    </source>
</evidence>
<name>A0A9D9IYL0_9BACT</name>
<dbReference type="EMBL" id="JADILW010000076">
    <property type="protein sequence ID" value="MBO8480519.1"/>
    <property type="molecule type" value="Genomic_DNA"/>
</dbReference>